<feature type="coiled-coil region" evidence="1">
    <location>
        <begin position="716"/>
        <end position="753"/>
    </location>
</feature>
<dbReference type="SUPFAM" id="SSF82714">
    <property type="entry name" value="Multidrug efflux transporter AcrB TolC docking domain, DN and DC subdomains"/>
    <property type="match status" value="1"/>
</dbReference>
<dbReference type="SUPFAM" id="SSF82693">
    <property type="entry name" value="Multidrug efflux transporter AcrB pore domain, PN1, PN2, PC1 and PC2 subdomains"/>
    <property type="match status" value="3"/>
</dbReference>
<dbReference type="EMBL" id="JBHLTP010000011">
    <property type="protein sequence ID" value="MFC0524366.1"/>
    <property type="molecule type" value="Genomic_DNA"/>
</dbReference>
<evidence type="ECO:0000313" key="4">
    <source>
        <dbReference type="EMBL" id="MFC0524366.1"/>
    </source>
</evidence>
<dbReference type="Proteomes" id="UP001589836">
    <property type="component" value="Unassembled WGS sequence"/>
</dbReference>
<dbReference type="Gene3D" id="3.30.70.1440">
    <property type="entry name" value="Multidrug efflux transporter AcrB pore domain"/>
    <property type="match status" value="1"/>
</dbReference>
<reference evidence="4 5" key="1">
    <citation type="submission" date="2024-09" db="EMBL/GenBank/DDBJ databases">
        <authorList>
            <person name="Sun Q."/>
            <person name="Mori K."/>
        </authorList>
    </citation>
    <scope>NUCLEOTIDE SEQUENCE [LARGE SCALE GENOMIC DNA]</scope>
    <source>
        <strain evidence="4 5">NCAIM B.02529</strain>
    </source>
</reference>
<feature type="transmembrane region" description="Helical" evidence="3">
    <location>
        <begin position="373"/>
        <end position="393"/>
    </location>
</feature>
<feature type="region of interest" description="Disordered" evidence="2">
    <location>
        <begin position="245"/>
        <end position="294"/>
    </location>
</feature>
<feature type="transmembrane region" description="Helical" evidence="3">
    <location>
        <begin position="917"/>
        <end position="937"/>
    </location>
</feature>
<accession>A0ABV6LPM2</accession>
<feature type="compositionally biased region" description="Polar residues" evidence="2">
    <location>
        <begin position="245"/>
        <end position="254"/>
    </location>
</feature>
<dbReference type="PANTHER" id="PTHR32063">
    <property type="match status" value="1"/>
</dbReference>
<protein>
    <submittedName>
        <fullName evidence="4">Efflux RND transporter permease subunit</fullName>
    </submittedName>
</protein>
<feature type="transmembrane region" description="Helical" evidence="3">
    <location>
        <begin position="429"/>
        <end position="452"/>
    </location>
</feature>
<dbReference type="RefSeq" id="WP_377348270.1">
    <property type="nucleotide sequence ID" value="NZ_JBHLTP010000011.1"/>
</dbReference>
<dbReference type="Gene3D" id="3.30.2090.10">
    <property type="entry name" value="Multidrug efflux transporter AcrB TolC docking domain, DN and DC subdomains"/>
    <property type="match status" value="3"/>
</dbReference>
<dbReference type="Gene3D" id="3.30.70.1320">
    <property type="entry name" value="Multidrug efflux transporter AcrB pore domain like"/>
    <property type="match status" value="2"/>
</dbReference>
<organism evidence="4 5">
    <name type="scientific">Pontibacillus salicampi</name>
    <dbReference type="NCBI Taxonomy" id="1449801"/>
    <lineage>
        <taxon>Bacteria</taxon>
        <taxon>Bacillati</taxon>
        <taxon>Bacillota</taxon>
        <taxon>Bacilli</taxon>
        <taxon>Bacillales</taxon>
        <taxon>Bacillaceae</taxon>
        <taxon>Pontibacillus</taxon>
    </lineage>
</organism>
<keyword evidence="3" id="KW-0812">Transmembrane</keyword>
<evidence type="ECO:0000313" key="5">
    <source>
        <dbReference type="Proteomes" id="UP001589836"/>
    </source>
</evidence>
<dbReference type="PRINTS" id="PR00702">
    <property type="entry name" value="ACRIFLAVINRP"/>
</dbReference>
<feature type="transmembrane region" description="Helical" evidence="3">
    <location>
        <begin position="400"/>
        <end position="417"/>
    </location>
</feature>
<dbReference type="InterPro" id="IPR001036">
    <property type="entry name" value="Acrflvin-R"/>
</dbReference>
<feature type="transmembrane region" description="Helical" evidence="3">
    <location>
        <begin position="505"/>
        <end position="532"/>
    </location>
</feature>
<keyword evidence="3" id="KW-0472">Membrane</keyword>
<evidence type="ECO:0000256" key="2">
    <source>
        <dbReference type="SAM" id="MobiDB-lite"/>
    </source>
</evidence>
<dbReference type="Gene3D" id="3.30.70.1430">
    <property type="entry name" value="Multidrug efflux transporter AcrB pore domain"/>
    <property type="match status" value="2"/>
</dbReference>
<evidence type="ECO:0000256" key="1">
    <source>
        <dbReference type="SAM" id="Coils"/>
    </source>
</evidence>
<gene>
    <name evidence="4" type="ORF">ACFFGV_12395</name>
</gene>
<dbReference type="SUPFAM" id="SSF82866">
    <property type="entry name" value="Multidrug efflux transporter AcrB transmembrane domain"/>
    <property type="match status" value="2"/>
</dbReference>
<comment type="caution">
    <text evidence="4">The sequence shown here is derived from an EMBL/GenBank/DDBJ whole genome shotgun (WGS) entry which is preliminary data.</text>
</comment>
<feature type="transmembrane region" description="Helical" evidence="3">
    <location>
        <begin position="989"/>
        <end position="1008"/>
    </location>
</feature>
<keyword evidence="5" id="KW-1185">Reference proteome</keyword>
<proteinExistence type="predicted"/>
<keyword evidence="3" id="KW-1133">Transmembrane helix</keyword>
<name>A0ABV6LPM2_9BACI</name>
<feature type="transmembrane region" description="Helical" evidence="3">
    <location>
        <begin position="473"/>
        <end position="499"/>
    </location>
</feature>
<feature type="transmembrane region" description="Helical" evidence="3">
    <location>
        <begin position="560"/>
        <end position="585"/>
    </location>
</feature>
<dbReference type="Pfam" id="PF00873">
    <property type="entry name" value="ACR_tran"/>
    <property type="match status" value="2"/>
</dbReference>
<dbReference type="InterPro" id="IPR027463">
    <property type="entry name" value="AcrB_DN_DC_subdom"/>
</dbReference>
<feature type="transmembrane region" description="Helical" evidence="3">
    <location>
        <begin position="943"/>
        <end position="964"/>
    </location>
</feature>
<dbReference type="Gene3D" id="1.20.1640.10">
    <property type="entry name" value="Multidrug efflux transporter AcrB transmembrane domain"/>
    <property type="match status" value="3"/>
</dbReference>
<sequence length="1053" mass="114145">MSWITKFSLKNTIAIIILTVLVVASGIIATNQIKVETFPDVTFPVMTVQTVYPNASTEDVEENVTNPIEEALLNLEDYESVSSTTRENVSIISITYPFGQDIDEAESEVNNAINQLTLPDSAEAEVSALSINSTPIYQAALSSEDLPDLQRDIEDNIVPSLESIEGVSNVQVTGKANTNILVEVDEEKASSYGLSLSEIKDAIQQSEYKLPAGTLNQDGTTIPVEIKGNTEDLSAIKNIEIPINTNAQQPSSQGRAAGEQAANPGAASSPNASGATPTQSAGQQPSEANQVSQQEPVLLSDIAEVAKDTSRSEISRFNGEDSILLEVIKSQEANTAAVAEEVKELLNTAAEESAYELYTVVDQGEEVNKSISALLKEGGFGALFTVLVILLFLRNVRATLIAIISLPISILGSIALLEQFGYTLNIMTLGGMAVAVGRIVDDSIVVIENIYRWKQAYPEMKQRELVFRATKEVIGPVASSTIATLIVFLPLAFVGGILGEFFRPFSLSVVFSITISLIVAIMLIPVLGKFFFTNVHHKPTKSKGAIRYENFLRGALKKKWIVFTMSFLLLFGSFSLIPALGVSFLPTEGSETFEVEVTLPDNAELTETDNLAQQVEDDLSEKDNISYHQVSIGFSSQQQMPGTTATTTENIARFFIELQEDADINEEMPKIEKEIQSIAEDQFKEVTVKATEIQQDGPPSGNSIDVNLYSNDQDSLNEASSQIEKLLTQDDRLKNITNDMEDTKTKYQIVLNEEGKDLQVSPYQLMAPIQERLNSMDGGTIKLDDEEWEMELTYQELYNSKEDIEEYEVQTIEGKKELSEIAEIKEIDVPASIKHQDGDTASTVSAVIKGEDTAQVSKDIEEKVNALSLAEGVEVDFTGGLEMINEGFQDLGLAMGAAVGLVFLVLSVTFGGIITPIVILSSLIFVPIGSLAGLLISGQTLSMSSMIGMLMLIGIVVTNAVVLLDRVEANRKQGIGLTESILEASTTRLRPILMTALATIFALIPLALSNSASGLISKGLAITVIGGLTTSTLLTLIFVPVFYHAIGKHRKLD</sequence>
<feature type="transmembrane region" description="Helical" evidence="3">
    <location>
        <begin position="891"/>
        <end position="910"/>
    </location>
</feature>
<evidence type="ECO:0000256" key="3">
    <source>
        <dbReference type="SAM" id="Phobius"/>
    </source>
</evidence>
<feature type="transmembrane region" description="Helical" evidence="3">
    <location>
        <begin position="1020"/>
        <end position="1043"/>
    </location>
</feature>
<dbReference type="PANTHER" id="PTHR32063:SF0">
    <property type="entry name" value="SWARMING MOTILITY PROTEIN SWRC"/>
    <property type="match status" value="1"/>
</dbReference>
<feature type="compositionally biased region" description="Low complexity" evidence="2">
    <location>
        <begin position="256"/>
        <end position="278"/>
    </location>
</feature>
<keyword evidence="1" id="KW-0175">Coiled coil</keyword>
<feature type="compositionally biased region" description="Polar residues" evidence="2">
    <location>
        <begin position="279"/>
        <end position="294"/>
    </location>
</feature>